<evidence type="ECO:0000259" key="3">
    <source>
        <dbReference type="PROSITE" id="PS50893"/>
    </source>
</evidence>
<dbReference type="InterPro" id="IPR027417">
    <property type="entry name" value="P-loop_NTPase"/>
</dbReference>
<dbReference type="Pfam" id="PF00005">
    <property type="entry name" value="ABC_tran"/>
    <property type="match status" value="1"/>
</dbReference>
<dbReference type="SMART" id="SM00382">
    <property type="entry name" value="AAA"/>
    <property type="match status" value="1"/>
</dbReference>
<reference evidence="5" key="1">
    <citation type="submission" date="2018-05" db="EMBL/GenBank/DDBJ databases">
        <authorList>
            <person name="Strepis N."/>
        </authorList>
    </citation>
    <scope>NUCLEOTIDE SEQUENCE [LARGE SCALE GENOMIC DNA]</scope>
</reference>
<dbReference type="GO" id="GO:0005524">
    <property type="term" value="F:ATP binding"/>
    <property type="evidence" value="ECO:0007669"/>
    <property type="project" value="UniProtKB-KW"/>
</dbReference>
<dbReference type="PROSITE" id="PS50893">
    <property type="entry name" value="ABC_TRANSPORTER_2"/>
    <property type="match status" value="1"/>
</dbReference>
<dbReference type="PANTHER" id="PTHR42798:SF4">
    <property type="entry name" value="ABC TRANSPORTER DOMAIN-CONTAINING PROTEIN"/>
    <property type="match status" value="1"/>
</dbReference>
<dbReference type="InterPro" id="IPR003439">
    <property type="entry name" value="ABC_transporter-like_ATP-bd"/>
</dbReference>
<evidence type="ECO:0000313" key="4">
    <source>
        <dbReference type="EMBL" id="SYZ78973.1"/>
    </source>
</evidence>
<dbReference type="Proteomes" id="UP000262072">
    <property type="component" value="Unassembled WGS sequence"/>
</dbReference>
<gene>
    <name evidence="4" type="ORF">TART1_1797</name>
</gene>
<dbReference type="GO" id="GO:0016887">
    <property type="term" value="F:ATP hydrolysis activity"/>
    <property type="evidence" value="ECO:0007669"/>
    <property type="project" value="InterPro"/>
</dbReference>
<keyword evidence="1" id="KW-0547">Nucleotide-binding</keyword>
<dbReference type="SUPFAM" id="SSF52540">
    <property type="entry name" value="P-loop containing nucleoside triphosphate hydrolases"/>
    <property type="match status" value="1"/>
</dbReference>
<dbReference type="InterPro" id="IPR003593">
    <property type="entry name" value="AAA+_ATPase"/>
</dbReference>
<proteinExistence type="predicted"/>
<dbReference type="PROSITE" id="PS00211">
    <property type="entry name" value="ABC_TRANSPORTER_1"/>
    <property type="match status" value="1"/>
</dbReference>
<dbReference type="Gene3D" id="3.40.50.300">
    <property type="entry name" value="P-loop containing nucleotide triphosphate hydrolases"/>
    <property type="match status" value="1"/>
</dbReference>
<dbReference type="AlphaFoldDB" id="A0A383TF98"/>
<accession>A0A383TF98</accession>
<keyword evidence="2" id="KW-0067">ATP-binding</keyword>
<organism evidence="4 5">
    <name type="scientific">Trichococcus shcherbakoviae</name>
    <dbReference type="NCBI Taxonomy" id="2094020"/>
    <lineage>
        <taxon>Bacteria</taxon>
        <taxon>Bacillati</taxon>
        <taxon>Bacillota</taxon>
        <taxon>Bacilli</taxon>
        <taxon>Lactobacillales</taxon>
        <taxon>Carnobacteriaceae</taxon>
        <taxon>Trichococcus</taxon>
    </lineage>
</organism>
<sequence>MLSLKDITKKYKDKVIFQNADFEATTGEIVLLMGQSGIGKSTFLDIIAGIKSFDSGKYYYQNQEIFPKNDEQMSAFRNQTIGYILQDFALIDDYSVLENIILPSFYNAAMDTEAAKERARYLSDKFDLTEILHSKVKNISGGQKQRVAIVRSLILDPPIILADEPTTNLDAKNFDFVMETFKEAAHKGKIIIIATHDERILNIADKVYQVENYKLIV</sequence>
<protein>
    <submittedName>
        <fullName evidence="4">Abc transporter</fullName>
    </submittedName>
</protein>
<evidence type="ECO:0000313" key="5">
    <source>
        <dbReference type="Proteomes" id="UP000262072"/>
    </source>
</evidence>
<feature type="domain" description="ABC transporter" evidence="3">
    <location>
        <begin position="2"/>
        <end position="217"/>
    </location>
</feature>
<dbReference type="InterPro" id="IPR017871">
    <property type="entry name" value="ABC_transporter-like_CS"/>
</dbReference>
<dbReference type="OrthoDB" id="9791546at2"/>
<name>A0A383TF98_9LACT</name>
<dbReference type="PANTHER" id="PTHR42798">
    <property type="entry name" value="LIPOPROTEIN-RELEASING SYSTEM ATP-BINDING PROTEIN LOLD"/>
    <property type="match status" value="1"/>
</dbReference>
<evidence type="ECO:0000256" key="1">
    <source>
        <dbReference type="ARBA" id="ARBA00022741"/>
    </source>
</evidence>
<dbReference type="RefSeq" id="WP_119093333.1">
    <property type="nucleotide sequence ID" value="NZ_UNRR01000023.1"/>
</dbReference>
<dbReference type="EMBL" id="UNRR01000023">
    <property type="protein sequence ID" value="SYZ78973.1"/>
    <property type="molecule type" value="Genomic_DNA"/>
</dbReference>
<evidence type="ECO:0000256" key="2">
    <source>
        <dbReference type="ARBA" id="ARBA00022840"/>
    </source>
</evidence>